<organism evidence="2 3">
    <name type="scientific">Candidatus Gottesmanbacteria bacterium RIFCSPHIGHO2_01_FULL_46_14</name>
    <dbReference type="NCBI Taxonomy" id="1798380"/>
    <lineage>
        <taxon>Bacteria</taxon>
        <taxon>Candidatus Gottesmaniibacteriota</taxon>
    </lineage>
</organism>
<dbReference type="PANTHER" id="PTHR43449:SF1">
    <property type="entry name" value="POLYMERASE BETA NUCLEOTIDYLTRANSFERASE DOMAIN-CONTAINING PROTEIN"/>
    <property type="match status" value="1"/>
</dbReference>
<proteinExistence type="predicted"/>
<feature type="domain" description="Polymerase beta nucleotidyltransferase" evidence="1">
    <location>
        <begin position="17"/>
        <end position="111"/>
    </location>
</feature>
<accession>A0A1F5ZJ95</accession>
<dbReference type="AlphaFoldDB" id="A0A1F5ZJ95"/>
<dbReference type="Gene3D" id="3.30.460.10">
    <property type="entry name" value="Beta Polymerase, domain 2"/>
    <property type="match status" value="1"/>
</dbReference>
<evidence type="ECO:0000313" key="2">
    <source>
        <dbReference type="EMBL" id="OGG12423.1"/>
    </source>
</evidence>
<gene>
    <name evidence="2" type="ORF">A2875_01475</name>
</gene>
<dbReference type="CDD" id="cd05403">
    <property type="entry name" value="NT_KNTase_like"/>
    <property type="match status" value="1"/>
</dbReference>
<dbReference type="SUPFAM" id="SSF81301">
    <property type="entry name" value="Nucleotidyltransferase"/>
    <property type="match status" value="1"/>
</dbReference>
<dbReference type="PANTHER" id="PTHR43449">
    <property type="entry name" value="NUCLEOTIDYLTRANSFERASE"/>
    <property type="match status" value="1"/>
</dbReference>
<evidence type="ECO:0000259" key="1">
    <source>
        <dbReference type="Pfam" id="PF18765"/>
    </source>
</evidence>
<reference evidence="2 3" key="1">
    <citation type="journal article" date="2016" name="Nat. Commun.">
        <title>Thousands of microbial genomes shed light on interconnected biogeochemical processes in an aquifer system.</title>
        <authorList>
            <person name="Anantharaman K."/>
            <person name="Brown C.T."/>
            <person name="Hug L.A."/>
            <person name="Sharon I."/>
            <person name="Castelle C.J."/>
            <person name="Probst A.J."/>
            <person name="Thomas B.C."/>
            <person name="Singh A."/>
            <person name="Wilkins M.J."/>
            <person name="Karaoz U."/>
            <person name="Brodie E.L."/>
            <person name="Williams K.H."/>
            <person name="Hubbard S.S."/>
            <person name="Banfield J.F."/>
        </authorList>
    </citation>
    <scope>NUCLEOTIDE SEQUENCE [LARGE SCALE GENOMIC DNA]</scope>
</reference>
<sequence>MNARTRKQQLQDELDRILPIIRDQYQPEKVFAYGSFANGVTHQWSDLDIAIVKKTNRKFLDRLQDVMMLAQSKIATEFVVYTPEEFEKMARDNYFVRDEIVEKGKLLYEKN</sequence>
<comment type="caution">
    <text evidence="2">The sequence shown here is derived from an EMBL/GenBank/DDBJ whole genome shotgun (WGS) entry which is preliminary data.</text>
</comment>
<name>A0A1F5ZJ95_9BACT</name>
<dbReference type="Proteomes" id="UP000177416">
    <property type="component" value="Unassembled WGS sequence"/>
</dbReference>
<dbReference type="InterPro" id="IPR041633">
    <property type="entry name" value="Polbeta"/>
</dbReference>
<dbReference type="EMBL" id="MFJJ01000063">
    <property type="protein sequence ID" value="OGG12423.1"/>
    <property type="molecule type" value="Genomic_DNA"/>
</dbReference>
<dbReference type="InterPro" id="IPR043519">
    <property type="entry name" value="NT_sf"/>
</dbReference>
<dbReference type="Pfam" id="PF18765">
    <property type="entry name" value="Polbeta"/>
    <property type="match status" value="1"/>
</dbReference>
<protein>
    <recommendedName>
        <fullName evidence="1">Polymerase beta nucleotidyltransferase domain-containing protein</fullName>
    </recommendedName>
</protein>
<evidence type="ECO:0000313" key="3">
    <source>
        <dbReference type="Proteomes" id="UP000177416"/>
    </source>
</evidence>